<proteinExistence type="predicted"/>
<accession>A0A397YKT5</accession>
<dbReference type="AlphaFoldDB" id="A0A397YKT5"/>
<organism evidence="1 2">
    <name type="scientific">Brassica campestris</name>
    <name type="common">Field mustard</name>
    <dbReference type="NCBI Taxonomy" id="3711"/>
    <lineage>
        <taxon>Eukaryota</taxon>
        <taxon>Viridiplantae</taxon>
        <taxon>Streptophyta</taxon>
        <taxon>Embryophyta</taxon>
        <taxon>Tracheophyta</taxon>
        <taxon>Spermatophyta</taxon>
        <taxon>Magnoliopsida</taxon>
        <taxon>eudicotyledons</taxon>
        <taxon>Gunneridae</taxon>
        <taxon>Pentapetalae</taxon>
        <taxon>rosids</taxon>
        <taxon>malvids</taxon>
        <taxon>Brassicales</taxon>
        <taxon>Brassicaceae</taxon>
        <taxon>Brassiceae</taxon>
        <taxon>Brassica</taxon>
    </lineage>
</organism>
<evidence type="ECO:0000313" key="1">
    <source>
        <dbReference type="EMBL" id="RID54049.1"/>
    </source>
</evidence>
<dbReference type="EMBL" id="CM010634">
    <property type="protein sequence ID" value="RID54049.1"/>
    <property type="molecule type" value="Genomic_DNA"/>
</dbReference>
<gene>
    <name evidence="1" type="ORF">BRARA_G01402</name>
</gene>
<reference evidence="1 2" key="1">
    <citation type="submission" date="2018-06" db="EMBL/GenBank/DDBJ databases">
        <title>WGS assembly of Brassica rapa FPsc.</title>
        <authorList>
            <person name="Bowman J."/>
            <person name="Kohchi T."/>
            <person name="Yamato K."/>
            <person name="Jenkins J."/>
            <person name="Shu S."/>
            <person name="Ishizaki K."/>
            <person name="Yamaoka S."/>
            <person name="Nishihama R."/>
            <person name="Nakamura Y."/>
            <person name="Berger F."/>
            <person name="Adam C."/>
            <person name="Aki S."/>
            <person name="Althoff F."/>
            <person name="Araki T."/>
            <person name="Arteaga-Vazquez M."/>
            <person name="Balasubrmanian S."/>
            <person name="Bauer D."/>
            <person name="Boehm C."/>
            <person name="Briginshaw L."/>
            <person name="Caballero-Perez J."/>
            <person name="Catarino B."/>
            <person name="Chen F."/>
            <person name="Chiyoda S."/>
            <person name="Chovatia M."/>
            <person name="Davies K."/>
            <person name="Delmans M."/>
            <person name="Demura T."/>
            <person name="Dierschke T."/>
            <person name="Dolan L."/>
            <person name="Dorantes-Acosta A."/>
            <person name="Eklund D."/>
            <person name="Florent S."/>
            <person name="Flores-Sandoval E."/>
            <person name="Fujiyama A."/>
            <person name="Fukuzawa H."/>
            <person name="Galik B."/>
            <person name="Grimanelli D."/>
            <person name="Grimwood J."/>
            <person name="Grossniklaus U."/>
            <person name="Hamada T."/>
            <person name="Haseloff J."/>
            <person name="Hetherington A."/>
            <person name="Higo A."/>
            <person name="Hirakawa Y."/>
            <person name="Hundley H."/>
            <person name="Ikeda Y."/>
            <person name="Inoue K."/>
            <person name="Inoue S."/>
            <person name="Ishida S."/>
            <person name="Jia Q."/>
            <person name="Kakita M."/>
            <person name="Kanazawa T."/>
            <person name="Kawai Y."/>
            <person name="Kawashima T."/>
            <person name="Kennedy M."/>
            <person name="Kinose K."/>
            <person name="Kinoshita T."/>
            <person name="Kohara Y."/>
            <person name="Koide E."/>
            <person name="Komatsu K."/>
            <person name="Kopischke S."/>
            <person name="Kubo M."/>
            <person name="Kyozuka J."/>
            <person name="Lagercrantz U."/>
            <person name="Lin S."/>
            <person name="Lindquist E."/>
            <person name="Lipzen A."/>
            <person name="Lu C."/>
            <person name="Luna E."/>
            <person name="Martienssen R."/>
            <person name="Minamino N."/>
            <person name="Mizutani M."/>
            <person name="Mizutani M."/>
            <person name="Mochizuki N."/>
            <person name="Monte I."/>
            <person name="Mosher R."/>
            <person name="Nagasaki H."/>
            <person name="Nakagami H."/>
            <person name="Naramoto S."/>
            <person name="Nishitani K."/>
            <person name="Ohtani M."/>
            <person name="Okamoto T."/>
            <person name="Okumura M."/>
            <person name="Phillips J."/>
            <person name="Pollak B."/>
            <person name="Reinders A."/>
            <person name="Roevekamp M."/>
            <person name="Sano R."/>
            <person name="Sawa S."/>
            <person name="Schmid M."/>
            <person name="Shirakawa M."/>
            <person name="Solano R."/>
            <person name="Spunde A."/>
            <person name="Suetsugu N."/>
            <person name="Sugano S."/>
            <person name="Sugiyama A."/>
            <person name="Sun R."/>
            <person name="Suzuki Y."/>
            <person name="Takenaka M."/>
            <person name="Takezawa D."/>
            <person name="Tomogane H."/>
            <person name="Tsuzuki M."/>
            <person name="Ueda T."/>
            <person name="Umeda M."/>
            <person name="Ward J."/>
            <person name="Watanabe Y."/>
            <person name="Yazaki K."/>
            <person name="Yokoyama R."/>
            <person name="Yoshitake Y."/>
            <person name="Yotsui I."/>
            <person name="Zachgo S."/>
            <person name="Schmutz J."/>
        </authorList>
    </citation>
    <scope>NUCLEOTIDE SEQUENCE [LARGE SCALE GENOMIC DNA]</scope>
    <source>
        <strain evidence="2">cv. B-3</strain>
    </source>
</reference>
<protein>
    <submittedName>
        <fullName evidence="1">Uncharacterized protein</fullName>
    </submittedName>
</protein>
<name>A0A397YKT5_BRACM</name>
<dbReference type="Proteomes" id="UP000264353">
    <property type="component" value="Chromosome A7"/>
</dbReference>
<sequence length="76" mass="8231">MKNHLASLSGPDLSSPYLSSLSGPKLLSTKVLLVIYSAFPTSRTGLLVLEANTPSRISSSCSINKYQRPQSFTKIM</sequence>
<evidence type="ECO:0000313" key="2">
    <source>
        <dbReference type="Proteomes" id="UP000264353"/>
    </source>
</evidence>